<proteinExistence type="predicted"/>
<dbReference type="AlphaFoldDB" id="A0A1J1JFD1"/>
<keyword evidence="4" id="KW-0677">Repeat</keyword>
<dbReference type="Gene3D" id="2.150.10.10">
    <property type="entry name" value="Serralysin-like metalloprotease, C-terminal"/>
    <property type="match status" value="3"/>
</dbReference>
<dbReference type="EMBL" id="LR882963">
    <property type="protein sequence ID" value="CAD5919035.1"/>
    <property type="molecule type" value="Genomic_DNA"/>
</dbReference>
<name>A0A1J1JFD1_PLAAG</name>
<dbReference type="PANTHER" id="PTHR38340:SF1">
    <property type="entry name" value="S-LAYER PROTEIN"/>
    <property type="match status" value="1"/>
</dbReference>
<gene>
    <name evidence="7" type="primary">cya</name>
    <name evidence="7" type="ORF">PANO66_00562</name>
    <name evidence="8" type="ORF">PLAM_1871</name>
</gene>
<sequence>MVLKPETDSTTGLLRLVGDNTPEDIRFFPGELGVFKLGAFLLGGDDTVRGSSDPELIYGDSDNDQLFGEGGNDTLFGGVGDDQILGGEGNDLLFGEAGNDRFVGFVNPDNPTQLSGVEGDDTIYSGSGNDQVREDLGKDFIFGGQGNDELRAGADNDWVEGNDGDDFIGGEDGDDTVFGGNGNDQIRGDGGNDLVTGNAGDDQVSGGIGNDTLVGGQGNDQIIGDNGNDWISGDAGSDTLIGGEGKDIFVLDSNNLELSDIIVDYKPEEDIIFLTGDLAFKNLTIKSDPRNENSTIISSNLGEIVAILQGIKPDQINRSNFIIPGSVAFSSEQFAVNENGTIINPITVVRNSGNDGEISVTVVPIPTPLTPTGNQVDTTPIIVNFANGDTTPKIIKIPIVNNNFPNYSSNLLLTLENPTNFAQIGTPNQAILDIIDDEIPPSALGKLVNPIPETNAQFGSNLSRLGNNFLAIAAPGQTNNQGIAYLFNLTTQQPTLTFRNPSATAGTSKFGQSVATTLGDNIIIGASQDSSLAPNSGAVYGFNTATGAPYLTINNPTPNIFDLFGYSVATLGNNIIVGAPGNSTLAPTGGIAYLLDENTGQLLQTFLNPNPQVNDFFGASVAAVGGDRILIGAPASLTPTGGKQPGEAYMFDSVTGQLLQTFKNPNPGLDNFGYSVAWTGVGRDILIGAPGNDQGGIDAGIAFLFDGITGAVLQRYNAPKVEEFNQFGQALALIGNEVLIGSPGYGLGNLGGTFRYELRSGNLVQTYLSPVTDNSDTDLNFGTSVASVGNLVLVGVPNLDITLPSAGAVVQFV</sequence>
<protein>
    <submittedName>
        <fullName evidence="7">Bifunctional hemolysin/adenylate cyclase</fullName>
        <ecNumber evidence="7">4.6.1.1</ecNumber>
    </submittedName>
    <submittedName>
        <fullName evidence="8">Hemolysin-type calcium-binding toxin</fullName>
    </submittedName>
</protein>
<reference evidence="7" key="2">
    <citation type="submission" date="2020-09" db="EMBL/GenBank/DDBJ databases">
        <authorList>
            <person name="Blom J."/>
        </authorList>
    </citation>
    <scope>NUCLEOTIDE SEQUENCE</scope>
    <source>
        <strain evidence="7">No.66</strain>
    </source>
</reference>
<evidence type="ECO:0000256" key="4">
    <source>
        <dbReference type="ARBA" id="ARBA00022737"/>
    </source>
</evidence>
<dbReference type="InterPro" id="IPR003644">
    <property type="entry name" value="Calx_beta"/>
</dbReference>
<dbReference type="GO" id="GO:0007154">
    <property type="term" value="P:cell communication"/>
    <property type="evidence" value="ECO:0007669"/>
    <property type="project" value="InterPro"/>
</dbReference>
<dbReference type="GO" id="GO:0016020">
    <property type="term" value="C:membrane"/>
    <property type="evidence" value="ECO:0007669"/>
    <property type="project" value="InterPro"/>
</dbReference>
<dbReference type="Pfam" id="PF03160">
    <property type="entry name" value="Calx-beta"/>
    <property type="match status" value="1"/>
</dbReference>
<reference evidence="8" key="1">
    <citation type="submission" date="2015-09" db="EMBL/GenBank/DDBJ databases">
        <authorList>
            <person name="Jackson K.R."/>
            <person name="Lunt B.L."/>
            <person name="Fisher J.N.B."/>
            <person name="Gardner A.V."/>
            <person name="Bailey M.E."/>
            <person name="Deus L.M."/>
            <person name="Earl A.S."/>
            <person name="Gibby P.D."/>
            <person name="Hartmann K.A."/>
            <person name="Liu J.E."/>
            <person name="Manci A.M."/>
            <person name="Nielsen D.A."/>
            <person name="Solomon M.B."/>
            <person name="Breakwell D.P."/>
            <person name="Burnett S.H."/>
            <person name="Grose J.H."/>
        </authorList>
    </citation>
    <scope>NUCLEOTIDE SEQUENCE</scope>
    <source>
        <strain evidence="8">7805</strain>
    </source>
</reference>
<dbReference type="EMBL" id="LO018304">
    <property type="protein sequence ID" value="CUM59837.1"/>
    <property type="molecule type" value="Genomic_DNA"/>
</dbReference>
<dbReference type="Gene3D" id="2.60.40.2030">
    <property type="match status" value="1"/>
</dbReference>
<dbReference type="PRINTS" id="PR00313">
    <property type="entry name" value="CABNDNGRPT"/>
</dbReference>
<dbReference type="InterPro" id="IPR001343">
    <property type="entry name" value="Hemolysn_Ca-bd"/>
</dbReference>
<dbReference type="InterPro" id="IPR050557">
    <property type="entry name" value="RTX_toxin/Mannuronan_C5-epim"/>
</dbReference>
<dbReference type="PROSITE" id="PS00330">
    <property type="entry name" value="HEMOLYSIN_CALCIUM"/>
    <property type="match status" value="3"/>
</dbReference>
<dbReference type="GO" id="GO:0005576">
    <property type="term" value="C:extracellular region"/>
    <property type="evidence" value="ECO:0007669"/>
    <property type="project" value="UniProtKB-SubCell"/>
</dbReference>
<dbReference type="PROSITE" id="PS51470">
    <property type="entry name" value="FG_GAP"/>
    <property type="match status" value="1"/>
</dbReference>
<dbReference type="InterPro" id="IPR011043">
    <property type="entry name" value="Gal_Oxase/kelch_b-propeller"/>
</dbReference>
<keyword evidence="2" id="KW-0964">Secreted</keyword>
<evidence type="ECO:0000313" key="8">
    <source>
        <dbReference type="EMBL" id="CUM59837.1"/>
    </source>
</evidence>
<keyword evidence="7" id="KW-0456">Lyase</keyword>
<dbReference type="InterPro" id="IPR013519">
    <property type="entry name" value="Int_alpha_beta-p"/>
</dbReference>
<accession>A0A1J1JFD1</accession>
<dbReference type="Pfam" id="PF00353">
    <property type="entry name" value="HemolysinCabind"/>
    <property type="match status" value="6"/>
</dbReference>
<dbReference type="Proteomes" id="UP001153761">
    <property type="component" value="Chromosome"/>
</dbReference>
<evidence type="ECO:0000256" key="5">
    <source>
        <dbReference type="ARBA" id="ARBA00022837"/>
    </source>
</evidence>
<dbReference type="InterPro" id="IPR038081">
    <property type="entry name" value="CalX-like_sf"/>
</dbReference>
<evidence type="ECO:0000313" key="7">
    <source>
        <dbReference type="EMBL" id="CAD5919035.1"/>
    </source>
</evidence>
<dbReference type="RefSeq" id="WP_227351278.1">
    <property type="nucleotide sequence ID" value="NZ_JBMLNP010000371.1"/>
</dbReference>
<dbReference type="EC" id="4.6.1.1" evidence="7"/>
<dbReference type="GO" id="GO:0005509">
    <property type="term" value="F:calcium ion binding"/>
    <property type="evidence" value="ECO:0007669"/>
    <property type="project" value="InterPro"/>
</dbReference>
<dbReference type="InterPro" id="IPR011049">
    <property type="entry name" value="Serralysin-like_metalloprot_C"/>
</dbReference>
<evidence type="ECO:0000256" key="1">
    <source>
        <dbReference type="ARBA" id="ARBA00004613"/>
    </source>
</evidence>
<feature type="domain" description="Calx-beta" evidence="6">
    <location>
        <begin position="325"/>
        <end position="437"/>
    </location>
</feature>
<comment type="subcellular location">
    <subcellularLocation>
        <location evidence="1">Secreted</location>
    </subcellularLocation>
</comment>
<organism evidence="8">
    <name type="scientific">Planktothrix agardhii</name>
    <name type="common">Oscillatoria agardhii</name>
    <dbReference type="NCBI Taxonomy" id="1160"/>
    <lineage>
        <taxon>Bacteria</taxon>
        <taxon>Bacillati</taxon>
        <taxon>Cyanobacteriota</taxon>
        <taxon>Cyanophyceae</taxon>
        <taxon>Oscillatoriophycideae</taxon>
        <taxon>Oscillatoriales</taxon>
        <taxon>Microcoleaceae</taxon>
        <taxon>Planktothrix</taxon>
    </lineage>
</organism>
<keyword evidence="5" id="KW-0106">Calcium</keyword>
<dbReference type="GeneID" id="77290267"/>
<dbReference type="InterPro" id="IPR028994">
    <property type="entry name" value="Integrin_alpha_N"/>
</dbReference>
<dbReference type="SUPFAM" id="SSF51120">
    <property type="entry name" value="beta-Roll"/>
    <property type="match status" value="3"/>
</dbReference>
<evidence type="ECO:0000256" key="2">
    <source>
        <dbReference type="ARBA" id="ARBA00022525"/>
    </source>
</evidence>
<dbReference type="InterPro" id="IPR018511">
    <property type="entry name" value="Hemolysin-typ_Ca-bd_CS"/>
</dbReference>
<evidence type="ECO:0000256" key="3">
    <source>
        <dbReference type="ARBA" id="ARBA00022729"/>
    </source>
</evidence>
<evidence type="ECO:0000259" key="6">
    <source>
        <dbReference type="Pfam" id="PF03160"/>
    </source>
</evidence>
<dbReference type="PANTHER" id="PTHR38340">
    <property type="entry name" value="S-LAYER PROTEIN"/>
    <property type="match status" value="1"/>
</dbReference>
<dbReference type="SUPFAM" id="SSF141072">
    <property type="entry name" value="CalX-like"/>
    <property type="match status" value="1"/>
</dbReference>
<dbReference type="GO" id="GO:0004016">
    <property type="term" value="F:adenylate cyclase activity"/>
    <property type="evidence" value="ECO:0007669"/>
    <property type="project" value="UniProtKB-EC"/>
</dbReference>
<keyword evidence="3" id="KW-0732">Signal</keyword>
<dbReference type="SMART" id="SM00191">
    <property type="entry name" value="Int_alpha"/>
    <property type="match status" value="6"/>
</dbReference>
<dbReference type="SUPFAM" id="SSF50965">
    <property type="entry name" value="Galactose oxidase, central domain"/>
    <property type="match status" value="1"/>
</dbReference>
<dbReference type="Gene3D" id="2.130.10.130">
    <property type="entry name" value="Integrin alpha, N-terminal"/>
    <property type="match status" value="1"/>
</dbReference>